<dbReference type="EMBL" id="QGDH01000155">
    <property type="protein sequence ID" value="RAR04418.1"/>
    <property type="molecule type" value="Genomic_DNA"/>
</dbReference>
<comment type="caution">
    <text evidence="2">The sequence shown here is derived from an EMBL/GenBank/DDBJ whole genome shotgun (WGS) entry which is preliminary data.</text>
</comment>
<dbReference type="GO" id="GO:0043386">
    <property type="term" value="P:mycotoxin biosynthetic process"/>
    <property type="evidence" value="ECO:0007669"/>
    <property type="project" value="InterPro"/>
</dbReference>
<dbReference type="STRING" id="183478.A0A364MV20"/>
<sequence>MTNTSLGPGLNPIIWRNSPSREVDEAWDSLYTNSLLLITEDDLKRMGKSPEEYAHIPTSFGYGKRQYYAKFEHIHKIHCLNLIRKWVHADYYFPNGKPMHKGMVHVDHCIHSLLEDYLCHVNYGVYTYQWIDVEALPEPDFQVTRQCRDYGKLLEFAKSNRVDWDKRVVYYPKPEDAKVFEQDPIVKKLDEVWEKEHPDKITREGEKDLFKSRYQEAMDEWRRTGKIPVVESENMHP</sequence>
<proteinExistence type="inferred from homology"/>
<protein>
    <submittedName>
        <fullName evidence="2">Tat pathway signal sequence protein</fullName>
    </submittedName>
</protein>
<reference evidence="3" key="1">
    <citation type="submission" date="2018-05" db="EMBL/GenBank/DDBJ databases">
        <title>Draft genome sequence of Stemphylium lycopersici strain CIDEFI 213.</title>
        <authorList>
            <person name="Medina R."/>
            <person name="Franco M.E.E."/>
            <person name="Lucentini C.G."/>
            <person name="Saparrat M.C.N."/>
            <person name="Balatti P.A."/>
        </authorList>
    </citation>
    <scope>NUCLEOTIDE SEQUENCE [LARGE SCALE GENOMIC DNA]</scope>
    <source>
        <strain evidence="3">CIDEFI 213</strain>
    </source>
</reference>
<dbReference type="Proteomes" id="UP000249619">
    <property type="component" value="Unassembled WGS sequence"/>
</dbReference>
<evidence type="ECO:0000313" key="2">
    <source>
        <dbReference type="EMBL" id="RAR04418.1"/>
    </source>
</evidence>
<name>A0A364MV20_STELY</name>
<comment type="similarity">
    <text evidence="1">Belongs to the ustYa family.</text>
</comment>
<dbReference type="InterPro" id="IPR021765">
    <property type="entry name" value="UstYa-like"/>
</dbReference>
<evidence type="ECO:0000256" key="1">
    <source>
        <dbReference type="ARBA" id="ARBA00035112"/>
    </source>
</evidence>
<dbReference type="PANTHER" id="PTHR33365:SF14">
    <property type="entry name" value="TAT PATHWAY SIGNAL SEQUENCE"/>
    <property type="match status" value="1"/>
</dbReference>
<dbReference type="Pfam" id="PF11807">
    <property type="entry name" value="UstYa"/>
    <property type="match status" value="1"/>
</dbReference>
<evidence type="ECO:0000313" key="3">
    <source>
        <dbReference type="Proteomes" id="UP000249619"/>
    </source>
</evidence>
<gene>
    <name evidence="2" type="ORF">DDE83_007828</name>
</gene>
<accession>A0A364MV20</accession>
<dbReference type="OrthoDB" id="3687641at2759"/>
<keyword evidence="3" id="KW-1185">Reference proteome</keyword>
<dbReference type="PANTHER" id="PTHR33365">
    <property type="entry name" value="YALI0B05434P"/>
    <property type="match status" value="1"/>
</dbReference>
<organism evidence="2 3">
    <name type="scientific">Stemphylium lycopersici</name>
    <name type="common">Tomato gray leaf spot disease fungus</name>
    <name type="synonym">Thyrospora lycopersici</name>
    <dbReference type="NCBI Taxonomy" id="183478"/>
    <lineage>
        <taxon>Eukaryota</taxon>
        <taxon>Fungi</taxon>
        <taxon>Dikarya</taxon>
        <taxon>Ascomycota</taxon>
        <taxon>Pezizomycotina</taxon>
        <taxon>Dothideomycetes</taxon>
        <taxon>Pleosporomycetidae</taxon>
        <taxon>Pleosporales</taxon>
        <taxon>Pleosporineae</taxon>
        <taxon>Pleosporaceae</taxon>
        <taxon>Stemphylium</taxon>
    </lineage>
</organism>
<dbReference type="AlphaFoldDB" id="A0A364MV20"/>